<reference evidence="3 4" key="1">
    <citation type="journal article" date="2012" name="J. Bacteriol.">
        <title>Genome sequence of Thalassospira xiamenensis type strain M-5.</title>
        <authorList>
            <person name="Lai Q."/>
            <person name="Shao Z."/>
        </authorList>
    </citation>
    <scope>NUCLEOTIDE SEQUENCE [LARGE SCALE GENOMIC DNA]</scope>
    <source>
        <strain evidence="3 4">M-5</strain>
    </source>
</reference>
<name>A0AB72UJN5_9PROT</name>
<dbReference type="PROSITE" id="PS00626">
    <property type="entry name" value="RCC1_2"/>
    <property type="match status" value="1"/>
</dbReference>
<dbReference type="Proteomes" id="UP000007127">
    <property type="component" value="Plasmid"/>
</dbReference>
<feature type="domain" description="Toxin co-regulated pilus biosynthesis protein Q C-terminal" evidence="2">
    <location>
        <begin position="222"/>
        <end position="302"/>
    </location>
</feature>
<keyword evidence="3" id="KW-0614">Plasmid</keyword>
<accession>A0AB72UJN5</accession>
<dbReference type="InterPro" id="IPR000408">
    <property type="entry name" value="Reg_chr_condens"/>
</dbReference>
<evidence type="ECO:0000259" key="2">
    <source>
        <dbReference type="Pfam" id="PF10671"/>
    </source>
</evidence>
<feature type="signal peptide" evidence="1">
    <location>
        <begin position="1"/>
        <end position="25"/>
    </location>
</feature>
<dbReference type="AlphaFoldDB" id="A0AB72UJN5"/>
<evidence type="ECO:0000256" key="1">
    <source>
        <dbReference type="SAM" id="SignalP"/>
    </source>
</evidence>
<keyword evidence="1" id="KW-0732">Signal</keyword>
<geneLocation type="plasmid" evidence="4"/>
<dbReference type="RefSeq" id="WP_007091006.1">
    <property type="nucleotide sequence ID" value="NZ_CP004389.1"/>
</dbReference>
<feature type="chain" id="PRO_5044493330" description="Toxin co-regulated pilus biosynthesis protein Q C-terminal domain-containing protein" evidence="1">
    <location>
        <begin position="26"/>
        <end position="310"/>
    </location>
</feature>
<protein>
    <recommendedName>
        <fullName evidence="2">Toxin co-regulated pilus biosynthesis protein Q C-terminal domain-containing protein</fullName>
    </recommendedName>
</protein>
<evidence type="ECO:0000313" key="4">
    <source>
        <dbReference type="Proteomes" id="UP000007127"/>
    </source>
</evidence>
<evidence type="ECO:0000313" key="3">
    <source>
        <dbReference type="EMBL" id="AJD54408.1"/>
    </source>
</evidence>
<gene>
    <name evidence="3" type="ORF">TH3_21678</name>
</gene>
<dbReference type="Pfam" id="PF10671">
    <property type="entry name" value="TcpQ"/>
    <property type="match status" value="1"/>
</dbReference>
<proteinExistence type="predicted"/>
<dbReference type="GeneID" id="31929973"/>
<dbReference type="InterPro" id="IPR018927">
    <property type="entry name" value="Pilus_synth_Q_C"/>
</dbReference>
<dbReference type="KEGG" id="txi:TH3_21678"/>
<sequence>MTSKRIAAALFASSAALITAGSSHAAFLWEQSDPAPKKELPAPSITELGSIPVNENNPQSEMSGLDGKPVSLIAAPKASLDDAFYRGFGTDLPLSMALAQIPPSGVTVEPGYGVDVNQQVSWTGNKHWKVALEEAAGPTLSLSKLSENLYLLARRPDTQVAMETIKSEPLIAPTEAPVTNVPVADAPLKPENPFDGVVFSDEVEIPKIEACPDWIGDPGPRRTWQAEAGQTLEEVLRDWTAIGAATPWTLIWNTNRIYPIKASAEFEGYFCEALSLITAAFTSDNHPIRANGAQRNKVLVISTLDDMEAN</sequence>
<dbReference type="EMBL" id="CP004389">
    <property type="protein sequence ID" value="AJD54408.1"/>
    <property type="molecule type" value="Genomic_DNA"/>
</dbReference>
<organism evidence="3 4">
    <name type="scientific">Thalassospira xiamenensis M-5 = DSM 17429</name>
    <dbReference type="NCBI Taxonomy" id="1123366"/>
    <lineage>
        <taxon>Bacteria</taxon>
        <taxon>Pseudomonadati</taxon>
        <taxon>Pseudomonadota</taxon>
        <taxon>Alphaproteobacteria</taxon>
        <taxon>Rhodospirillales</taxon>
        <taxon>Thalassospiraceae</taxon>
        <taxon>Thalassospira</taxon>
    </lineage>
</organism>